<name>A0A1I0EP90_9BACI</name>
<dbReference type="GO" id="GO:0009401">
    <property type="term" value="P:phosphoenolpyruvate-dependent sugar phosphotransferase system"/>
    <property type="evidence" value="ECO:0007669"/>
    <property type="project" value="InterPro"/>
</dbReference>
<dbReference type="InterPro" id="IPR004796">
    <property type="entry name" value="PTS_IIC_cello"/>
</dbReference>
<dbReference type="AlphaFoldDB" id="A0A1I0EP90"/>
<dbReference type="PANTHER" id="PTHR33989">
    <property type="match status" value="1"/>
</dbReference>
<organism evidence="11 12">
    <name type="scientific">Salinibacillus kushneri</name>
    <dbReference type="NCBI Taxonomy" id="237682"/>
    <lineage>
        <taxon>Bacteria</taxon>
        <taxon>Bacillati</taxon>
        <taxon>Bacillota</taxon>
        <taxon>Bacilli</taxon>
        <taxon>Bacillales</taxon>
        <taxon>Bacillaceae</taxon>
        <taxon>Salinibacillus</taxon>
    </lineage>
</organism>
<dbReference type="PIRSF" id="PIRSF006351">
    <property type="entry name" value="PTS_EIIC-Cellobiose"/>
    <property type="match status" value="1"/>
</dbReference>
<feature type="transmembrane region" description="Helical" evidence="9">
    <location>
        <begin position="218"/>
        <end position="241"/>
    </location>
</feature>
<comment type="function">
    <text evidence="8">The phosphoenolpyruvate-dependent sugar phosphotransferase system (PTS), a major carbohydrate active -transport system, catalyzes the phosphorylation of incoming sugar substrates concomitant with their translocation across the cell membrane.</text>
</comment>
<feature type="transmembrane region" description="Helical" evidence="9">
    <location>
        <begin position="286"/>
        <end position="307"/>
    </location>
</feature>
<evidence type="ECO:0000256" key="4">
    <source>
        <dbReference type="ARBA" id="ARBA00022597"/>
    </source>
</evidence>
<dbReference type="OrthoDB" id="1641940at2"/>
<keyword evidence="5 9" id="KW-0812">Transmembrane</keyword>
<dbReference type="Proteomes" id="UP000199095">
    <property type="component" value="Unassembled WGS sequence"/>
</dbReference>
<evidence type="ECO:0000256" key="7">
    <source>
        <dbReference type="ARBA" id="ARBA00023136"/>
    </source>
</evidence>
<feature type="transmembrane region" description="Helical" evidence="9">
    <location>
        <begin position="75"/>
        <end position="93"/>
    </location>
</feature>
<dbReference type="NCBIfam" id="TIGR00359">
    <property type="entry name" value="cello_pts_IIC"/>
    <property type="match status" value="1"/>
</dbReference>
<dbReference type="GO" id="GO:1901264">
    <property type="term" value="P:carbohydrate derivative transport"/>
    <property type="evidence" value="ECO:0007669"/>
    <property type="project" value="TreeGrafter"/>
</dbReference>
<dbReference type="PROSITE" id="PS51105">
    <property type="entry name" value="PTS_EIIC_TYPE_3"/>
    <property type="match status" value="1"/>
</dbReference>
<dbReference type="STRING" id="237682.SAMN05421676_10529"/>
<dbReference type="NCBIfam" id="TIGR00410">
    <property type="entry name" value="lacE"/>
    <property type="match status" value="1"/>
</dbReference>
<feature type="transmembrane region" description="Helical" evidence="9">
    <location>
        <begin position="135"/>
        <end position="157"/>
    </location>
</feature>
<evidence type="ECO:0000313" key="11">
    <source>
        <dbReference type="EMBL" id="SET47304.1"/>
    </source>
</evidence>
<feature type="transmembrane region" description="Helical" evidence="9">
    <location>
        <begin position="395"/>
        <end position="414"/>
    </location>
</feature>
<feature type="domain" description="PTS EIIC type-3" evidence="10">
    <location>
        <begin position="10"/>
        <end position="413"/>
    </location>
</feature>
<evidence type="ECO:0000256" key="9">
    <source>
        <dbReference type="SAM" id="Phobius"/>
    </source>
</evidence>
<dbReference type="Pfam" id="PF02378">
    <property type="entry name" value="PTS_EIIC"/>
    <property type="match status" value="1"/>
</dbReference>
<keyword evidence="12" id="KW-1185">Reference proteome</keyword>
<evidence type="ECO:0000256" key="8">
    <source>
        <dbReference type="PIRNR" id="PIRNR006351"/>
    </source>
</evidence>
<keyword evidence="7 8" id="KW-0472">Membrane</keyword>
<dbReference type="InterPro" id="IPR003352">
    <property type="entry name" value="PTS_EIIC"/>
</dbReference>
<proteinExistence type="predicted"/>
<evidence type="ECO:0000313" key="12">
    <source>
        <dbReference type="Proteomes" id="UP000199095"/>
    </source>
</evidence>
<comment type="subcellular location">
    <subcellularLocation>
        <location evidence="1">Cell membrane</location>
        <topology evidence="1">Multi-pass membrane protein</topology>
    </subcellularLocation>
</comment>
<reference evidence="12" key="1">
    <citation type="submission" date="2016-10" db="EMBL/GenBank/DDBJ databases">
        <authorList>
            <person name="Varghese N."/>
            <person name="Submissions S."/>
        </authorList>
    </citation>
    <scope>NUCLEOTIDE SEQUENCE [LARGE SCALE GENOMIC DNA]</scope>
    <source>
        <strain evidence="12">CGMCC 1.3566</strain>
    </source>
</reference>
<evidence type="ECO:0000256" key="3">
    <source>
        <dbReference type="ARBA" id="ARBA00022475"/>
    </source>
</evidence>
<keyword evidence="3 8" id="KW-1003">Cell membrane</keyword>
<dbReference type="RefSeq" id="WP_093134169.1">
    <property type="nucleotide sequence ID" value="NZ_FOHJ01000005.1"/>
</dbReference>
<keyword evidence="2 8" id="KW-0813">Transport</keyword>
<dbReference type="GO" id="GO:0008982">
    <property type="term" value="F:protein-N(PI)-phosphohistidine-sugar phosphotransferase activity"/>
    <property type="evidence" value="ECO:0007669"/>
    <property type="project" value="UniProtKB-UniRule"/>
</dbReference>
<evidence type="ECO:0000256" key="1">
    <source>
        <dbReference type="ARBA" id="ARBA00004651"/>
    </source>
</evidence>
<feature type="transmembrane region" description="Helical" evidence="9">
    <location>
        <begin position="34"/>
        <end position="55"/>
    </location>
</feature>
<protein>
    <recommendedName>
        <fullName evidence="8">Permease IIC component</fullName>
    </recommendedName>
</protein>
<feature type="transmembrane region" description="Helical" evidence="9">
    <location>
        <begin position="178"/>
        <end position="198"/>
    </location>
</feature>
<dbReference type="EMBL" id="FOHJ01000005">
    <property type="protein sequence ID" value="SET47304.1"/>
    <property type="molecule type" value="Genomic_DNA"/>
</dbReference>
<evidence type="ECO:0000256" key="6">
    <source>
        <dbReference type="ARBA" id="ARBA00022989"/>
    </source>
</evidence>
<gene>
    <name evidence="11" type="ORF">SAMN05421676_10529</name>
</gene>
<accession>A0A1I0EP90</accession>
<evidence type="ECO:0000256" key="5">
    <source>
        <dbReference type="ARBA" id="ARBA00022692"/>
    </source>
</evidence>
<keyword evidence="4 8" id="KW-0762">Sugar transport</keyword>
<dbReference type="PANTHER" id="PTHR33989:SF11">
    <property type="entry name" value="LICHENAN PERMEASE IIC COMPONENT"/>
    <property type="match status" value="1"/>
</dbReference>
<feature type="transmembrane region" description="Helical" evidence="9">
    <location>
        <begin position="105"/>
        <end position="123"/>
    </location>
</feature>
<dbReference type="InterPro" id="IPR004501">
    <property type="entry name" value="PTS_EIIC_3"/>
</dbReference>
<evidence type="ECO:0000259" key="10">
    <source>
        <dbReference type="PROSITE" id="PS51105"/>
    </source>
</evidence>
<feature type="transmembrane region" description="Helical" evidence="9">
    <location>
        <begin position="331"/>
        <end position="359"/>
    </location>
</feature>
<dbReference type="InterPro" id="IPR051088">
    <property type="entry name" value="PTS_Sugar-EIIC/EIIB"/>
</dbReference>
<dbReference type="GO" id="GO:0005886">
    <property type="term" value="C:plasma membrane"/>
    <property type="evidence" value="ECO:0007669"/>
    <property type="project" value="UniProtKB-SubCell"/>
</dbReference>
<sequence length="449" mass="49515">MENNKFMQVLENILLPIADKLNNNRYLTALRDGFMIALPLIIFGSMFVVLANFPFLDELLSKEAYAAYQSALNPASNATLSIMGAFVIIGIGYKLTEQYKLESPIYGGVVALAAFLILTPQVLEDVTGVIPTSILGAEGLFLGLFTAFFAAELYRFFVQKNWTIKMPAGVPDAVSKSFSSLIPIALTLTVFLLTRIGFSFTPFETVQNFIYTIIQQPLTALGSGLPATIVAVVLIQVFWFFGLHGQIIVNSVFDPIWYALNDQNLQAFQAGTELPNVITKQFIDTFLVGMGGTGMTLAVILLIYLIGRSRQLKQIGKLGTPPGIFNVNEPIIFGLPIVMNPLVLVPWILAPVVVTVITYFSMSTGLVPKPAGIIVPWTTPPILSGYLATGNAWQGAVLQAFNLIVVMLIWWPFLKILDKNYYENEKNTSKDKIIFEEITGIKGFRDFLN</sequence>
<evidence type="ECO:0000256" key="2">
    <source>
        <dbReference type="ARBA" id="ARBA00022448"/>
    </source>
</evidence>
<keyword evidence="6 9" id="KW-1133">Transmembrane helix</keyword>